<reference evidence="4" key="1">
    <citation type="journal article" date="2017" name="Proc. Natl. Acad. Sci. U.S.A.">
        <title>Simulation of Deepwater Horizon oil plume reveals substrate specialization within a complex community of hydrocarbon degraders.</title>
        <authorList>
            <person name="Hu P."/>
            <person name="Dubinsky E.A."/>
            <person name="Probst A.J."/>
            <person name="Wang J."/>
            <person name="Sieber C.M.K."/>
            <person name="Tom L.M."/>
            <person name="Gardinali P."/>
            <person name="Banfield J.F."/>
            <person name="Atlas R.M."/>
            <person name="Andersen G.L."/>
        </authorList>
    </citation>
    <scope>NUCLEOTIDE SEQUENCE [LARGE SCALE GENOMIC DNA]</scope>
</reference>
<comment type="caution">
    <text evidence="3">The sequence shown here is derived from an EMBL/GenBank/DDBJ whole genome shotgun (WGS) entry which is preliminary data.</text>
</comment>
<name>A0A1Y5HWA7_OLEAN</name>
<dbReference type="Pfam" id="PF22106">
    <property type="entry name" value="NGO1945_C"/>
    <property type="match status" value="1"/>
</dbReference>
<feature type="domain" description="NGO1945-like C-terminal" evidence="2">
    <location>
        <begin position="154"/>
        <end position="244"/>
    </location>
</feature>
<feature type="domain" description="Putative DNA-binding" evidence="1">
    <location>
        <begin position="10"/>
        <end position="95"/>
    </location>
</feature>
<dbReference type="Gene3D" id="1.10.150.690">
    <property type="entry name" value="DUF2063"/>
    <property type="match status" value="1"/>
</dbReference>
<evidence type="ECO:0000259" key="2">
    <source>
        <dbReference type="Pfam" id="PF22106"/>
    </source>
</evidence>
<dbReference type="Pfam" id="PF09836">
    <property type="entry name" value="DUF2063"/>
    <property type="match status" value="1"/>
</dbReference>
<gene>
    <name evidence="3" type="ORF">A9R00_07440</name>
</gene>
<accession>A0A1Y5HWA7</accession>
<dbReference type="Gene3D" id="3.90.930.50">
    <property type="match status" value="1"/>
</dbReference>
<dbReference type="InterPro" id="IPR044922">
    <property type="entry name" value="DUF2063_N_sf"/>
</dbReference>
<dbReference type="AlphaFoldDB" id="A0A1Y5HWA7"/>
<sequence length="255" mass="29293">MSQQPDFIRVQQEFAGHIKNPVKTARPKDVDDRHMKIYRDLFFNNVMGFLSGAFPVLAEIIGEQRWAEIGRDFFSRHNNKTPYFLEISREFLAYLEGEYKANEGDPVYLYELAHYEWLELYVDVEPEASSIEVDTKADILSSNAVLSPVVEGFLYQYPVHQISLENSAPEPKQSALIVYRKRDDSVGFVESNPFTLQLLTLLKQEEYKQEELTTEQLLLDLLQQSGLEGNQAAYQGGIEILKHWQELGIILGGRA</sequence>
<dbReference type="InterPro" id="IPR054098">
    <property type="entry name" value="NGO1945-like_C"/>
</dbReference>
<evidence type="ECO:0000313" key="3">
    <source>
        <dbReference type="EMBL" id="OUS40154.1"/>
    </source>
</evidence>
<dbReference type="InterPro" id="IPR018640">
    <property type="entry name" value="DUF2063"/>
</dbReference>
<evidence type="ECO:0000259" key="1">
    <source>
        <dbReference type="Pfam" id="PF09836"/>
    </source>
</evidence>
<dbReference type="Proteomes" id="UP000227088">
    <property type="component" value="Unassembled WGS sequence"/>
</dbReference>
<organism evidence="3 4">
    <name type="scientific">Oleispira antarctica</name>
    <dbReference type="NCBI Taxonomy" id="188908"/>
    <lineage>
        <taxon>Bacteria</taxon>
        <taxon>Pseudomonadati</taxon>
        <taxon>Pseudomonadota</taxon>
        <taxon>Gammaproteobacteria</taxon>
        <taxon>Oceanospirillales</taxon>
        <taxon>Oceanospirillaceae</taxon>
        <taxon>Oleispira</taxon>
    </lineage>
</organism>
<evidence type="ECO:0000313" key="4">
    <source>
        <dbReference type="Proteomes" id="UP000227088"/>
    </source>
</evidence>
<proteinExistence type="predicted"/>
<protein>
    <submittedName>
        <fullName evidence="3">Uncharacterized protein</fullName>
    </submittedName>
</protein>
<dbReference type="EMBL" id="MABE01000426">
    <property type="protein sequence ID" value="OUS40154.1"/>
    <property type="molecule type" value="Genomic_DNA"/>
</dbReference>